<protein>
    <recommendedName>
        <fullName evidence="8">DDE Tnp4 domain-containing protein</fullName>
    </recommendedName>
</protein>
<keyword evidence="6" id="KW-0378">Hydrolase</keyword>
<proteinExistence type="inferred from homology"/>
<keyword evidence="5" id="KW-0479">Metal-binding</keyword>
<accession>A0A1B6CKQ4</accession>
<keyword evidence="4" id="KW-0540">Nuclease</keyword>
<dbReference type="InterPro" id="IPR045249">
    <property type="entry name" value="HARBI1-like"/>
</dbReference>
<dbReference type="PANTHER" id="PTHR22930">
    <property type="match status" value="1"/>
</dbReference>
<evidence type="ECO:0000256" key="3">
    <source>
        <dbReference type="ARBA" id="ARBA00006958"/>
    </source>
</evidence>
<dbReference type="PANTHER" id="PTHR22930:SF258">
    <property type="entry name" value="PROTEIN ALP1-LIKE ISOFORM X1"/>
    <property type="match status" value="1"/>
</dbReference>
<gene>
    <name evidence="9" type="ORF">g.2971</name>
</gene>
<dbReference type="InterPro" id="IPR027806">
    <property type="entry name" value="HARBI1_dom"/>
</dbReference>
<comment type="subcellular location">
    <subcellularLocation>
        <location evidence="2">Nucleus</location>
    </subcellularLocation>
</comment>
<sequence>MDGKHVMLQAPINTGSDYFNYKGFFSIVLLAVVDANYCFTYVSVGCQGRISDGGVFAHSKIKKLWDESDLNLPNPKMLPGRTYPVPYVLLADDAFPLQPNIMKPFPGLHDKGSLQRTFNYRQCRGRRVVENVFGIVSVVFRVLRKPLLLEPENAERIVLTCAHLHNFLRRSESSSASYNPSGTYDSEDASGTLVSGQWRVDGMPQGTLLRLKRIPRKPSELAKEIRKEFAEYFKSPQGSVSWQDKH</sequence>
<evidence type="ECO:0000313" key="9">
    <source>
        <dbReference type="EMBL" id="JAS13992.1"/>
    </source>
</evidence>
<dbReference type="GO" id="GO:0004518">
    <property type="term" value="F:nuclease activity"/>
    <property type="evidence" value="ECO:0007669"/>
    <property type="project" value="UniProtKB-KW"/>
</dbReference>
<feature type="domain" description="DDE Tnp4" evidence="8">
    <location>
        <begin position="1"/>
        <end position="166"/>
    </location>
</feature>
<evidence type="ECO:0000256" key="6">
    <source>
        <dbReference type="ARBA" id="ARBA00022801"/>
    </source>
</evidence>
<evidence type="ECO:0000256" key="2">
    <source>
        <dbReference type="ARBA" id="ARBA00004123"/>
    </source>
</evidence>
<evidence type="ECO:0000259" key="8">
    <source>
        <dbReference type="Pfam" id="PF13359"/>
    </source>
</evidence>
<dbReference type="GO" id="GO:0005634">
    <property type="term" value="C:nucleus"/>
    <property type="evidence" value="ECO:0007669"/>
    <property type="project" value="UniProtKB-SubCell"/>
</dbReference>
<evidence type="ECO:0000256" key="7">
    <source>
        <dbReference type="ARBA" id="ARBA00023242"/>
    </source>
</evidence>
<keyword evidence="7" id="KW-0539">Nucleus</keyword>
<comment type="similarity">
    <text evidence="3">Belongs to the HARBI1 family.</text>
</comment>
<evidence type="ECO:0000256" key="4">
    <source>
        <dbReference type="ARBA" id="ARBA00022722"/>
    </source>
</evidence>
<evidence type="ECO:0000256" key="5">
    <source>
        <dbReference type="ARBA" id="ARBA00022723"/>
    </source>
</evidence>
<dbReference type="EMBL" id="GEDC01023306">
    <property type="protein sequence ID" value="JAS13992.1"/>
    <property type="molecule type" value="Transcribed_RNA"/>
</dbReference>
<evidence type="ECO:0000256" key="1">
    <source>
        <dbReference type="ARBA" id="ARBA00001968"/>
    </source>
</evidence>
<name>A0A1B6CKQ4_9HEMI</name>
<dbReference type="GO" id="GO:0046872">
    <property type="term" value="F:metal ion binding"/>
    <property type="evidence" value="ECO:0007669"/>
    <property type="project" value="UniProtKB-KW"/>
</dbReference>
<organism evidence="9">
    <name type="scientific">Clastoptera arizonana</name>
    <name type="common">Arizona spittle bug</name>
    <dbReference type="NCBI Taxonomy" id="38151"/>
    <lineage>
        <taxon>Eukaryota</taxon>
        <taxon>Metazoa</taxon>
        <taxon>Ecdysozoa</taxon>
        <taxon>Arthropoda</taxon>
        <taxon>Hexapoda</taxon>
        <taxon>Insecta</taxon>
        <taxon>Pterygota</taxon>
        <taxon>Neoptera</taxon>
        <taxon>Paraneoptera</taxon>
        <taxon>Hemiptera</taxon>
        <taxon>Auchenorrhyncha</taxon>
        <taxon>Cercopoidea</taxon>
        <taxon>Clastopteridae</taxon>
        <taxon>Clastoptera</taxon>
    </lineage>
</organism>
<reference evidence="9" key="1">
    <citation type="submission" date="2015-12" db="EMBL/GenBank/DDBJ databases">
        <title>De novo transcriptome assembly of four potential Pierce s Disease insect vectors from Arizona vineyards.</title>
        <authorList>
            <person name="Tassone E.E."/>
        </authorList>
    </citation>
    <scope>NUCLEOTIDE SEQUENCE</scope>
</reference>
<dbReference type="AlphaFoldDB" id="A0A1B6CKQ4"/>
<dbReference type="Pfam" id="PF13359">
    <property type="entry name" value="DDE_Tnp_4"/>
    <property type="match status" value="1"/>
</dbReference>
<dbReference type="GO" id="GO:0016787">
    <property type="term" value="F:hydrolase activity"/>
    <property type="evidence" value="ECO:0007669"/>
    <property type="project" value="UniProtKB-KW"/>
</dbReference>
<comment type="cofactor">
    <cofactor evidence="1">
        <name>a divalent metal cation</name>
        <dbReference type="ChEBI" id="CHEBI:60240"/>
    </cofactor>
</comment>